<evidence type="ECO:0000313" key="2">
    <source>
        <dbReference type="Proteomes" id="UP000440978"/>
    </source>
</evidence>
<comment type="caution">
    <text evidence="1">The sequence shown here is derived from an EMBL/GenBank/DDBJ whole genome shotgun (WGS) entry which is preliminary data.</text>
</comment>
<dbReference type="AlphaFoldDB" id="A0A6N8CP10"/>
<keyword evidence="2" id="KW-1185">Reference proteome</keyword>
<dbReference type="RefSeq" id="WP_155217438.1">
    <property type="nucleotide sequence ID" value="NZ_WNHB01000006.1"/>
</dbReference>
<dbReference type="Proteomes" id="UP000440978">
    <property type="component" value="Unassembled WGS sequence"/>
</dbReference>
<protein>
    <recommendedName>
        <fullName evidence="3">CRISPR-associated protein Csh1</fullName>
    </recommendedName>
</protein>
<proteinExistence type="predicted"/>
<accession>A0A6N8CP10</accession>
<evidence type="ECO:0000313" key="1">
    <source>
        <dbReference type="EMBL" id="MTT31378.1"/>
    </source>
</evidence>
<dbReference type="EMBL" id="WNHB01000006">
    <property type="protein sequence ID" value="MTT31378.1"/>
    <property type="molecule type" value="Genomic_DNA"/>
</dbReference>
<dbReference type="OrthoDB" id="1397020at2"/>
<sequence>MIVDLTKKFLAAVEEDKSIILDQYKLKEGIYLLLDYRQTWEQNLSNIIERFTIIDKDDTYVNKSLKEKFRELDYYSSVLFDDSNKMIDLPARKIHSSTPLAFFMKEQTFLFSKSEEEMTNAELKKVLFPEQLKEHIKQFYEKIDTSDEKFLDLYPITARMKKDKEIQLLKRDQFFSENYPQLVSAITNKERKARNCQIKDFLITNIDHLMKWLKDIKQKHPYKNYVKIFFEAPLEDYQLENQLYLIPRIFTVNQFSAIDGSNIVGLPSGDITVNSKKPFLKLKTMQAEVPLRISVNEAIARKDLYKWLESQGKFKVQMYPYNKLFKFNDDDKEGMYHLTLDADTSVVYFENVPFNPAQQKINIPIKMVEYNKEEKEYKELDYNITDREELYHYINRCFFKKQMNGNWLTKEVEVNDFMTPTLQSIFLQSRQAWFDLLNKGTVLTLKPMVNRMTWQIINELLMQFEGNNMKAILQSYYLRLGLLDFLNEKIGDMKGKDVMDQLSELYNVTNEVLDNKELFKIQSDNQFYYLVGQLTYYLASQSESANMTHDLYNPVLLAFEKVDKMKERLEELRSLYSYRIYHSNYRFNYSFAAVMGYQPSTKVSPINKELLLAGLLSENLFFKKNKEEK</sequence>
<organism evidence="1 2">
    <name type="scientific">Terrilactibacillus tamarindi</name>
    <dbReference type="NCBI Taxonomy" id="2599694"/>
    <lineage>
        <taxon>Bacteria</taxon>
        <taxon>Bacillati</taxon>
        <taxon>Bacillota</taxon>
        <taxon>Bacilli</taxon>
        <taxon>Bacillales</taxon>
        <taxon>Bacillaceae</taxon>
        <taxon>Terrilactibacillus</taxon>
    </lineage>
</organism>
<reference evidence="1 2" key="1">
    <citation type="submission" date="2019-11" db="EMBL/GenBank/DDBJ databases">
        <title>Terrilactibacillus tamarindus sp. nov. BCM23-1 isolated from bark of Tamarindus indica.</title>
        <authorList>
            <person name="Kingkaew E."/>
            <person name="Tanasupawat S."/>
        </authorList>
    </citation>
    <scope>NUCLEOTIDE SEQUENCE [LARGE SCALE GENOMIC DNA]</scope>
    <source>
        <strain evidence="1 2">BCM23-1</strain>
    </source>
</reference>
<gene>
    <name evidence="1" type="ORF">GMB86_05010</name>
</gene>
<name>A0A6N8CP10_9BACI</name>
<evidence type="ECO:0008006" key="3">
    <source>
        <dbReference type="Google" id="ProtNLM"/>
    </source>
</evidence>